<dbReference type="RefSeq" id="WP_118050170.1">
    <property type="nucleotide sequence ID" value="NZ_CABJFK010000002.1"/>
</dbReference>
<accession>A0A414JA95</accession>
<evidence type="ECO:0008006" key="5">
    <source>
        <dbReference type="Google" id="ProtNLM"/>
    </source>
</evidence>
<dbReference type="InterPro" id="IPR025154">
    <property type="entry name" value="Put_metallopeptidase_dom"/>
</dbReference>
<evidence type="ECO:0000313" key="3">
    <source>
        <dbReference type="EMBL" id="RHE41435.1"/>
    </source>
</evidence>
<sequence>MNRTVSAESCLLCLKIWNLAREQLSVKYPFFRKLIWDFSFQKSSDTHTAGTDGHIIYFAPEFLIRTFQTDPDALESLLLHILYHCLFLHLVMETPSDRILWNQACDISVDRLITGGSDTISPSVIYQNLMTDASPKEHPTVDDHRFWKLADRQKLLEQIKKIWNSGSGAAGLGLYGNSGRGTAPGNLSEKLALHHKHRYDFRRFLRRFAIQREELHTDTSGFDYIPYVYGLNHYGNMPLIEHLEYQEMNRMEELVIAIDTSGSCTTETVRRFMEETYGILSDHENFFRKMNLYIIQCDSFIQDCAHITCEKDWERYLGNLQIHGRGGTDFRPVFEYVETLRSEGNLRRLKGLLYFTDGDGIYPQRPATYQTAFVFYHEKALHQQVPIWAAKLYLDDENFRQ</sequence>
<dbReference type="PANTHER" id="PTHR38730">
    <property type="entry name" value="SLL7028 PROTEIN"/>
    <property type="match status" value="1"/>
</dbReference>
<reference evidence="3 4" key="1">
    <citation type="submission" date="2018-08" db="EMBL/GenBank/DDBJ databases">
        <title>A genome reference for cultivated species of the human gut microbiota.</title>
        <authorList>
            <person name="Zou Y."/>
            <person name="Xue W."/>
            <person name="Luo G."/>
        </authorList>
    </citation>
    <scope>NUCLEOTIDE SEQUENCE [LARGE SCALE GENOMIC DNA]</scope>
    <source>
        <strain evidence="3 4">AM28-23</strain>
    </source>
</reference>
<name>A0A414JA95_9FIRM</name>
<evidence type="ECO:0000259" key="1">
    <source>
        <dbReference type="Pfam" id="PF09967"/>
    </source>
</evidence>
<organism evidence="3 4">
    <name type="scientific">Blautia obeum</name>
    <dbReference type="NCBI Taxonomy" id="40520"/>
    <lineage>
        <taxon>Bacteria</taxon>
        <taxon>Bacillati</taxon>
        <taxon>Bacillota</taxon>
        <taxon>Clostridia</taxon>
        <taxon>Lachnospirales</taxon>
        <taxon>Lachnospiraceae</taxon>
        <taxon>Blautia</taxon>
    </lineage>
</organism>
<dbReference type="AlphaFoldDB" id="A0A414JA95"/>
<feature type="domain" description="Putative metallopeptidase" evidence="2">
    <location>
        <begin position="19"/>
        <end position="117"/>
    </location>
</feature>
<dbReference type="EMBL" id="QSKF01000002">
    <property type="protein sequence ID" value="RHE41435.1"/>
    <property type="molecule type" value="Genomic_DNA"/>
</dbReference>
<proteinExistence type="predicted"/>
<gene>
    <name evidence="3" type="ORF">DW740_03840</name>
</gene>
<dbReference type="Proteomes" id="UP000283745">
    <property type="component" value="Unassembled WGS sequence"/>
</dbReference>
<dbReference type="InterPro" id="IPR018698">
    <property type="entry name" value="VWA-like_dom"/>
</dbReference>
<feature type="domain" description="VWA-like" evidence="1">
    <location>
        <begin position="254"/>
        <end position="391"/>
    </location>
</feature>
<dbReference type="PANTHER" id="PTHR38730:SF1">
    <property type="entry name" value="SLL7028 PROTEIN"/>
    <property type="match status" value="1"/>
</dbReference>
<protein>
    <recommendedName>
        <fullName evidence="5">VWA-like domain-containing protein</fullName>
    </recommendedName>
</protein>
<evidence type="ECO:0000259" key="2">
    <source>
        <dbReference type="Pfam" id="PF13203"/>
    </source>
</evidence>
<dbReference type="Pfam" id="PF13203">
    <property type="entry name" value="DUF2201_N"/>
    <property type="match status" value="1"/>
</dbReference>
<evidence type="ECO:0000313" key="4">
    <source>
        <dbReference type="Proteomes" id="UP000283745"/>
    </source>
</evidence>
<dbReference type="Pfam" id="PF09967">
    <property type="entry name" value="DUF2201"/>
    <property type="match status" value="1"/>
</dbReference>
<comment type="caution">
    <text evidence="3">The sequence shown here is derived from an EMBL/GenBank/DDBJ whole genome shotgun (WGS) entry which is preliminary data.</text>
</comment>